<gene>
    <name evidence="3" type="ORF">GYA93_08890</name>
</gene>
<keyword evidence="4" id="KW-1185">Reference proteome</keyword>
<dbReference type="AlphaFoldDB" id="A0A7K3LND6"/>
<evidence type="ECO:0000313" key="3">
    <source>
        <dbReference type="EMBL" id="NDK89693.1"/>
    </source>
</evidence>
<evidence type="ECO:0000313" key="4">
    <source>
        <dbReference type="Proteomes" id="UP000466307"/>
    </source>
</evidence>
<feature type="region of interest" description="Disordered" evidence="1">
    <location>
        <begin position="1"/>
        <end position="51"/>
    </location>
</feature>
<protein>
    <submittedName>
        <fullName evidence="3">DUF4190 domain-containing protein</fullName>
    </submittedName>
</protein>
<accession>A0A7K3LND6</accession>
<evidence type="ECO:0000256" key="2">
    <source>
        <dbReference type="SAM" id="Phobius"/>
    </source>
</evidence>
<dbReference type="RefSeq" id="WP_083533796.1">
    <property type="nucleotide sequence ID" value="NZ_JAADZU010000022.1"/>
</dbReference>
<comment type="caution">
    <text evidence="3">The sequence shown here is derived from an EMBL/GenBank/DDBJ whole genome shotgun (WGS) entry which is preliminary data.</text>
</comment>
<feature type="transmembrane region" description="Helical" evidence="2">
    <location>
        <begin position="166"/>
        <end position="191"/>
    </location>
</feature>
<dbReference type="Proteomes" id="UP000466307">
    <property type="component" value="Unassembled WGS sequence"/>
</dbReference>
<keyword evidence="2" id="KW-1133">Transmembrane helix</keyword>
<sequence>MTRTDHPTSPIAPAVTDQHLRWPTVNDDEPLPAPASTAFTSTGTPPAAPIPAAPVPAAVEVATPATGSFWLSPRARQDDSPLPAVGDYWDLGRPDPVPYTPLQPVLPPTRRTAPVAQAAMISGLASMPLIPLAGLGGLVGALAVVLGLVGAFQIGRRPDYRGTGRAITGIVLGTGSAIVGLPILFLVLLIAGL</sequence>
<evidence type="ECO:0000256" key="1">
    <source>
        <dbReference type="SAM" id="MobiDB-lite"/>
    </source>
</evidence>
<proteinExistence type="predicted"/>
<reference evidence="3 4" key="1">
    <citation type="submission" date="2020-01" db="EMBL/GenBank/DDBJ databases">
        <title>Investigation of new actinobacteria for the biodesulphurisation of diesel fuel.</title>
        <authorList>
            <person name="Athi Narayanan S.M."/>
        </authorList>
    </citation>
    <scope>NUCLEOTIDE SEQUENCE [LARGE SCALE GENOMIC DNA]</scope>
    <source>
        <strain evidence="3 4">213E</strain>
    </source>
</reference>
<dbReference type="EMBL" id="JAADZU010000022">
    <property type="protein sequence ID" value="NDK89693.1"/>
    <property type="molecule type" value="Genomic_DNA"/>
</dbReference>
<name>A0A7K3LND6_9ACTN</name>
<organism evidence="3 4">
    <name type="scientific">Gordonia desulfuricans</name>
    <dbReference type="NCBI Taxonomy" id="89051"/>
    <lineage>
        <taxon>Bacteria</taxon>
        <taxon>Bacillati</taxon>
        <taxon>Actinomycetota</taxon>
        <taxon>Actinomycetes</taxon>
        <taxon>Mycobacteriales</taxon>
        <taxon>Gordoniaceae</taxon>
        <taxon>Gordonia</taxon>
    </lineage>
</organism>
<feature type="transmembrane region" description="Helical" evidence="2">
    <location>
        <begin position="129"/>
        <end position="154"/>
    </location>
</feature>
<keyword evidence="2" id="KW-0472">Membrane</keyword>
<keyword evidence="2" id="KW-0812">Transmembrane</keyword>